<dbReference type="NCBIfam" id="TIGR01552">
    <property type="entry name" value="phd_fam"/>
    <property type="match status" value="1"/>
</dbReference>
<evidence type="ECO:0000313" key="4">
    <source>
        <dbReference type="EMBL" id="ALA57966.1"/>
    </source>
</evidence>
<evidence type="ECO:0000256" key="1">
    <source>
        <dbReference type="ARBA" id="ARBA00009981"/>
    </source>
</evidence>
<evidence type="ECO:0000256" key="3">
    <source>
        <dbReference type="SAM" id="MobiDB-lite"/>
    </source>
</evidence>
<protein>
    <recommendedName>
        <fullName evidence="2">Antitoxin</fullName>
    </recommendedName>
</protein>
<proteinExistence type="inferred from homology"/>
<dbReference type="SUPFAM" id="SSF143120">
    <property type="entry name" value="YefM-like"/>
    <property type="match status" value="1"/>
</dbReference>
<dbReference type="PANTHER" id="PTHR35377">
    <property type="entry name" value="ANTITOXIN VAPB49-RELATED-RELATED"/>
    <property type="match status" value="1"/>
</dbReference>
<dbReference type="PANTHER" id="PTHR35377:SF5">
    <property type="entry name" value="ANTITOXIN VAPB46"/>
    <property type="match status" value="1"/>
</dbReference>
<dbReference type="InterPro" id="IPR036165">
    <property type="entry name" value="YefM-like_sf"/>
</dbReference>
<dbReference type="Pfam" id="PF02604">
    <property type="entry name" value="PhdYeFM_antitox"/>
    <property type="match status" value="1"/>
</dbReference>
<dbReference type="Gene3D" id="3.40.1620.10">
    <property type="entry name" value="YefM-like domain"/>
    <property type="match status" value="1"/>
</dbReference>
<evidence type="ECO:0000256" key="2">
    <source>
        <dbReference type="RuleBase" id="RU362080"/>
    </source>
</evidence>
<comment type="similarity">
    <text evidence="1 2">Belongs to the phD/YefM antitoxin family.</text>
</comment>
<dbReference type="EMBL" id="CP011801">
    <property type="protein sequence ID" value="ALA57966.1"/>
    <property type="molecule type" value="Genomic_DNA"/>
</dbReference>
<comment type="function">
    <text evidence="2">Antitoxin component of a type II toxin-antitoxin (TA) system.</text>
</comment>
<dbReference type="PATRIC" id="fig|42253.5.peg.1516"/>
<dbReference type="RefSeq" id="WP_053379197.1">
    <property type="nucleotide sequence ID" value="NZ_CP011801.1"/>
</dbReference>
<accession>A0A0K2GAH6</accession>
<dbReference type="KEGG" id="nmv:NITMOv2_1541"/>
<dbReference type="STRING" id="42253.NITMOv2_1541"/>
<dbReference type="GO" id="GO:0097351">
    <property type="term" value="F:toxin sequestering activity"/>
    <property type="evidence" value="ECO:0007669"/>
    <property type="project" value="TreeGrafter"/>
</dbReference>
<keyword evidence="5" id="KW-1185">Reference proteome</keyword>
<gene>
    <name evidence="4" type="ORF">NITMOv2_1541</name>
</gene>
<dbReference type="InterPro" id="IPR006442">
    <property type="entry name" value="Antitoxin_Phd/YefM"/>
</dbReference>
<dbReference type="Proteomes" id="UP000069205">
    <property type="component" value="Chromosome"/>
</dbReference>
<dbReference type="InterPro" id="IPR051416">
    <property type="entry name" value="phD-YefM_TA_antitoxins"/>
</dbReference>
<evidence type="ECO:0000313" key="5">
    <source>
        <dbReference type="Proteomes" id="UP000069205"/>
    </source>
</evidence>
<reference evidence="4 5" key="1">
    <citation type="journal article" date="2015" name="Proc. Natl. Acad. Sci. U.S.A.">
        <title>Expanded metabolic versatility of ubiquitous nitrite-oxidizing bacteria from the genus Nitrospira.</title>
        <authorList>
            <person name="Koch H."/>
            <person name="Lucker S."/>
            <person name="Albertsen M."/>
            <person name="Kitzinger K."/>
            <person name="Herbold C."/>
            <person name="Spieck E."/>
            <person name="Nielsen P.H."/>
            <person name="Wagner M."/>
            <person name="Daims H."/>
        </authorList>
    </citation>
    <scope>NUCLEOTIDE SEQUENCE [LARGE SCALE GENOMIC DNA]</scope>
    <source>
        <strain evidence="4 5">NSP M-1</strain>
    </source>
</reference>
<sequence length="89" mass="9842">MPKVGVRELKNGLSRYLKRVQGGEEIVVTERGRSVARLIPAEPHNLKRLLAPLIREGALKWSGGKPKGTDKRPALHGAPLSESVIEDRR</sequence>
<organism evidence="4 5">
    <name type="scientific">Nitrospira moscoviensis</name>
    <dbReference type="NCBI Taxonomy" id="42253"/>
    <lineage>
        <taxon>Bacteria</taxon>
        <taxon>Pseudomonadati</taxon>
        <taxon>Nitrospirota</taxon>
        <taxon>Nitrospiria</taxon>
        <taxon>Nitrospirales</taxon>
        <taxon>Nitrospiraceae</taxon>
        <taxon>Nitrospira</taxon>
    </lineage>
</organism>
<dbReference type="AlphaFoldDB" id="A0A0K2GAH6"/>
<feature type="region of interest" description="Disordered" evidence="3">
    <location>
        <begin position="60"/>
        <end position="89"/>
    </location>
</feature>
<name>A0A0K2GAH6_NITMO</name>